<sequence>MSGKHLIKALNMVGTVTKEAIVKSNTNGEQWMSALVIAEMAVQQDHPTVDGVQVSGAKAHQSHTTKHHTNILSVKFYQGAKRIISGHVHLNGMVDYSKGGSRSRSANPNKAKPKKA</sequence>
<reference evidence="2" key="1">
    <citation type="journal article" date="2023" name="Mol. Phylogenet. Evol.">
        <title>Genome-scale phylogeny and comparative genomics of the fungal order Sordariales.</title>
        <authorList>
            <person name="Hensen N."/>
            <person name="Bonometti L."/>
            <person name="Westerberg I."/>
            <person name="Brannstrom I.O."/>
            <person name="Guillou S."/>
            <person name="Cros-Aarteil S."/>
            <person name="Calhoun S."/>
            <person name="Haridas S."/>
            <person name="Kuo A."/>
            <person name="Mondo S."/>
            <person name="Pangilinan J."/>
            <person name="Riley R."/>
            <person name="LaButti K."/>
            <person name="Andreopoulos B."/>
            <person name="Lipzen A."/>
            <person name="Chen C."/>
            <person name="Yan M."/>
            <person name="Daum C."/>
            <person name="Ng V."/>
            <person name="Clum A."/>
            <person name="Steindorff A."/>
            <person name="Ohm R.A."/>
            <person name="Martin F."/>
            <person name="Silar P."/>
            <person name="Natvig D.O."/>
            <person name="Lalanne C."/>
            <person name="Gautier V."/>
            <person name="Ament-Velasquez S.L."/>
            <person name="Kruys A."/>
            <person name="Hutchinson M.I."/>
            <person name="Powell A.J."/>
            <person name="Barry K."/>
            <person name="Miller A.N."/>
            <person name="Grigoriev I.V."/>
            <person name="Debuchy R."/>
            <person name="Gladieux P."/>
            <person name="Hiltunen Thoren M."/>
            <person name="Johannesson H."/>
        </authorList>
    </citation>
    <scope>NUCLEOTIDE SEQUENCE</scope>
    <source>
        <strain evidence="2">CBS 538.74</strain>
    </source>
</reference>
<dbReference type="Proteomes" id="UP001302745">
    <property type="component" value="Unassembled WGS sequence"/>
</dbReference>
<gene>
    <name evidence="2" type="ORF">C8A00DRAFT_37470</name>
</gene>
<dbReference type="AlphaFoldDB" id="A0AAN6VEN1"/>
<evidence type="ECO:0000256" key="1">
    <source>
        <dbReference type="SAM" id="MobiDB-lite"/>
    </source>
</evidence>
<proteinExistence type="predicted"/>
<dbReference type="EMBL" id="MU857111">
    <property type="protein sequence ID" value="KAK4149939.1"/>
    <property type="molecule type" value="Genomic_DNA"/>
</dbReference>
<name>A0AAN6VEN1_9PEZI</name>
<accession>A0AAN6VEN1</accession>
<reference evidence="2" key="2">
    <citation type="submission" date="2023-05" db="EMBL/GenBank/DDBJ databases">
        <authorList>
            <consortium name="Lawrence Berkeley National Laboratory"/>
            <person name="Steindorff A."/>
            <person name="Hensen N."/>
            <person name="Bonometti L."/>
            <person name="Westerberg I."/>
            <person name="Brannstrom I.O."/>
            <person name="Guillou S."/>
            <person name="Cros-Aarteil S."/>
            <person name="Calhoun S."/>
            <person name="Haridas S."/>
            <person name="Kuo A."/>
            <person name="Mondo S."/>
            <person name="Pangilinan J."/>
            <person name="Riley R."/>
            <person name="Labutti K."/>
            <person name="Andreopoulos B."/>
            <person name="Lipzen A."/>
            <person name="Chen C."/>
            <person name="Yanf M."/>
            <person name="Daum C."/>
            <person name="Ng V."/>
            <person name="Clum A."/>
            <person name="Ohm R."/>
            <person name="Martin F."/>
            <person name="Silar P."/>
            <person name="Natvig D."/>
            <person name="Lalanne C."/>
            <person name="Gautier V."/>
            <person name="Ament-Velasquez S.L."/>
            <person name="Kruys A."/>
            <person name="Hutchinson M.I."/>
            <person name="Powell A.J."/>
            <person name="Barry K."/>
            <person name="Miller A.N."/>
            <person name="Grigoriev I.V."/>
            <person name="Debuchy R."/>
            <person name="Gladieux P."/>
            <person name="Thoren M.H."/>
            <person name="Johannesson H."/>
        </authorList>
    </citation>
    <scope>NUCLEOTIDE SEQUENCE</scope>
    <source>
        <strain evidence="2">CBS 538.74</strain>
    </source>
</reference>
<protein>
    <submittedName>
        <fullName evidence="2">Uncharacterized protein</fullName>
    </submittedName>
</protein>
<keyword evidence="3" id="KW-1185">Reference proteome</keyword>
<comment type="caution">
    <text evidence="2">The sequence shown here is derived from an EMBL/GenBank/DDBJ whole genome shotgun (WGS) entry which is preliminary data.</text>
</comment>
<evidence type="ECO:0000313" key="2">
    <source>
        <dbReference type="EMBL" id="KAK4149939.1"/>
    </source>
</evidence>
<feature type="region of interest" description="Disordered" evidence="1">
    <location>
        <begin position="94"/>
        <end position="116"/>
    </location>
</feature>
<evidence type="ECO:0000313" key="3">
    <source>
        <dbReference type="Proteomes" id="UP001302745"/>
    </source>
</evidence>
<organism evidence="2 3">
    <name type="scientific">Chaetomidium leptoderma</name>
    <dbReference type="NCBI Taxonomy" id="669021"/>
    <lineage>
        <taxon>Eukaryota</taxon>
        <taxon>Fungi</taxon>
        <taxon>Dikarya</taxon>
        <taxon>Ascomycota</taxon>
        <taxon>Pezizomycotina</taxon>
        <taxon>Sordariomycetes</taxon>
        <taxon>Sordariomycetidae</taxon>
        <taxon>Sordariales</taxon>
        <taxon>Chaetomiaceae</taxon>
        <taxon>Chaetomidium</taxon>
    </lineage>
</organism>